<proteinExistence type="inferred from homology"/>
<keyword evidence="3" id="KW-0479">Metal-binding</keyword>
<dbReference type="InterPro" id="IPR013149">
    <property type="entry name" value="ADH-like_C"/>
</dbReference>
<evidence type="ECO:0000256" key="2">
    <source>
        <dbReference type="ARBA" id="ARBA00008072"/>
    </source>
</evidence>
<dbReference type="SUPFAM" id="SSF51735">
    <property type="entry name" value="NAD(P)-binding Rossmann-fold domains"/>
    <property type="match status" value="1"/>
</dbReference>
<dbReference type="AlphaFoldDB" id="A0A0G0QSZ2"/>
<protein>
    <submittedName>
        <fullName evidence="7">Alcohol dehydrogenase zinc-binding domain protein</fullName>
    </submittedName>
</protein>
<keyword evidence="4" id="KW-0862">Zinc</keyword>
<comment type="cofactor">
    <cofactor evidence="1">
        <name>Zn(2+)</name>
        <dbReference type="ChEBI" id="CHEBI:29105"/>
    </cofactor>
</comment>
<gene>
    <name evidence="7" type="ORF">UT30_C0004G0030</name>
</gene>
<dbReference type="SUPFAM" id="SSF50129">
    <property type="entry name" value="GroES-like"/>
    <property type="match status" value="1"/>
</dbReference>
<evidence type="ECO:0000256" key="3">
    <source>
        <dbReference type="ARBA" id="ARBA00022723"/>
    </source>
</evidence>
<dbReference type="PANTHER" id="PTHR43350">
    <property type="entry name" value="NAD-DEPENDENT ALCOHOL DEHYDROGENASE"/>
    <property type="match status" value="1"/>
</dbReference>
<evidence type="ECO:0000256" key="1">
    <source>
        <dbReference type="ARBA" id="ARBA00001947"/>
    </source>
</evidence>
<name>A0A0G0QSZ2_9BACT</name>
<dbReference type="InterPro" id="IPR011032">
    <property type="entry name" value="GroES-like_sf"/>
</dbReference>
<dbReference type="CDD" id="cd08255">
    <property type="entry name" value="2-desacetyl-2-hydroxyethyl_bacteriochlorophyllide_like"/>
    <property type="match status" value="1"/>
</dbReference>
<dbReference type="Pfam" id="PF00107">
    <property type="entry name" value="ADH_zinc_N"/>
    <property type="match status" value="1"/>
</dbReference>
<evidence type="ECO:0000313" key="8">
    <source>
        <dbReference type="Proteomes" id="UP000033935"/>
    </source>
</evidence>
<dbReference type="InterPro" id="IPR036291">
    <property type="entry name" value="NAD(P)-bd_dom_sf"/>
</dbReference>
<dbReference type="EMBL" id="LBWG01000004">
    <property type="protein sequence ID" value="KKR04717.1"/>
    <property type="molecule type" value="Genomic_DNA"/>
</dbReference>
<dbReference type="PANTHER" id="PTHR43350:SF19">
    <property type="entry name" value="D-GULOSIDE 3-DEHYDROGENASE"/>
    <property type="match status" value="1"/>
</dbReference>
<evidence type="ECO:0000256" key="4">
    <source>
        <dbReference type="ARBA" id="ARBA00022833"/>
    </source>
</evidence>
<dbReference type="Gene3D" id="3.40.50.720">
    <property type="entry name" value="NAD(P)-binding Rossmann-like Domain"/>
    <property type="match status" value="1"/>
</dbReference>
<organism evidence="7 8">
    <name type="scientific">Candidatus Uhrbacteria bacterium GW2011_GWF2_39_13</name>
    <dbReference type="NCBI Taxonomy" id="1618995"/>
    <lineage>
        <taxon>Bacteria</taxon>
        <taxon>Candidatus Uhriibacteriota</taxon>
    </lineage>
</organism>
<accession>A0A0G0QSZ2</accession>
<dbReference type="GO" id="GO:0016491">
    <property type="term" value="F:oxidoreductase activity"/>
    <property type="evidence" value="ECO:0007669"/>
    <property type="project" value="UniProtKB-KW"/>
</dbReference>
<evidence type="ECO:0000259" key="6">
    <source>
        <dbReference type="Pfam" id="PF00107"/>
    </source>
</evidence>
<evidence type="ECO:0000256" key="5">
    <source>
        <dbReference type="ARBA" id="ARBA00023002"/>
    </source>
</evidence>
<reference evidence="7 8" key="1">
    <citation type="journal article" date="2015" name="Nature">
        <title>rRNA introns, odd ribosomes, and small enigmatic genomes across a large radiation of phyla.</title>
        <authorList>
            <person name="Brown C.T."/>
            <person name="Hug L.A."/>
            <person name="Thomas B.C."/>
            <person name="Sharon I."/>
            <person name="Castelle C.J."/>
            <person name="Singh A."/>
            <person name="Wilkins M.J."/>
            <person name="Williams K.H."/>
            <person name="Banfield J.F."/>
        </authorList>
    </citation>
    <scope>NUCLEOTIDE SEQUENCE [LARGE SCALE GENOMIC DNA]</scope>
</reference>
<dbReference type="GO" id="GO:0046872">
    <property type="term" value="F:metal ion binding"/>
    <property type="evidence" value="ECO:0007669"/>
    <property type="project" value="UniProtKB-KW"/>
</dbReference>
<evidence type="ECO:0000313" key="7">
    <source>
        <dbReference type="EMBL" id="KKR04717.1"/>
    </source>
</evidence>
<sequence length="352" mass="39079">MKKNPSIVFPEPGKAVIEELDMPLPGAGQVLIKSSRTMVSIGTEMTAFCGEFPMGSNWEKFFSCPYYPGYNNIGTVVELGQGVDKSMLGKKLATGGKHAAYVIEDIGEKVSADTLKAAGKIGFFEVPEILNDDHSVFFTIPEIVMNGVRSSKVAWGECAVVYGLGLLGQFAVRFCRKCGAAPVLAVDVSPDRLNYLPKDSGVIGINPKEQDVLDMIKKHNHGRLADVVFEITGNAKLMEKELSVLREKGRLLLLSSPKEKVIFDFQDFCAWPSYTIIGCHNFSHPTHPQSDNPWTIKRHVELFFDLVGRGELDIDRLISRQVDYTDAPGVYQDLRQDRSKDMGIIFKWDNAK</sequence>
<dbReference type="Proteomes" id="UP000033935">
    <property type="component" value="Unassembled WGS sequence"/>
</dbReference>
<keyword evidence="5" id="KW-0560">Oxidoreductase</keyword>
<comment type="caution">
    <text evidence="7">The sequence shown here is derived from an EMBL/GenBank/DDBJ whole genome shotgun (WGS) entry which is preliminary data.</text>
</comment>
<dbReference type="Gene3D" id="3.90.180.10">
    <property type="entry name" value="Medium-chain alcohol dehydrogenases, catalytic domain"/>
    <property type="match status" value="2"/>
</dbReference>
<comment type="similarity">
    <text evidence="2">Belongs to the zinc-containing alcohol dehydrogenase family.</text>
</comment>
<feature type="domain" description="Alcohol dehydrogenase-like C-terminal" evidence="6">
    <location>
        <begin position="167"/>
        <end position="283"/>
    </location>
</feature>